<dbReference type="GO" id="GO:0004370">
    <property type="term" value="F:glycerol kinase activity"/>
    <property type="evidence" value="ECO:0007669"/>
    <property type="project" value="UniProtKB-UniRule"/>
</dbReference>
<feature type="binding site" evidence="9">
    <location>
        <position position="242"/>
    </location>
    <ligand>
        <name>sn-glycerol 3-phosphate</name>
        <dbReference type="ChEBI" id="CHEBI:57597"/>
    </ligand>
</feature>
<feature type="binding site" evidence="9">
    <location>
        <position position="82"/>
    </location>
    <ligand>
        <name>glycerol</name>
        <dbReference type="ChEBI" id="CHEBI:17754"/>
    </ligand>
</feature>
<feature type="binding site" evidence="9">
    <location>
        <position position="242"/>
    </location>
    <ligand>
        <name>glycerol</name>
        <dbReference type="ChEBI" id="CHEBI:17754"/>
    </ligand>
</feature>
<dbReference type="GO" id="GO:0005829">
    <property type="term" value="C:cytosol"/>
    <property type="evidence" value="ECO:0007669"/>
    <property type="project" value="TreeGrafter"/>
</dbReference>
<feature type="binding site" evidence="9">
    <location>
        <position position="81"/>
    </location>
    <ligand>
        <name>glycerol</name>
        <dbReference type="ChEBI" id="CHEBI:17754"/>
    </ligand>
</feature>
<feature type="binding site" evidence="9">
    <location>
        <position position="81"/>
    </location>
    <ligand>
        <name>sn-glycerol 3-phosphate</name>
        <dbReference type="ChEBI" id="CHEBI:57597"/>
    </ligand>
</feature>
<evidence type="ECO:0000256" key="7">
    <source>
        <dbReference type="ARBA" id="ARBA00022840"/>
    </source>
</evidence>
<feature type="binding site" evidence="9">
    <location>
        <position position="408"/>
    </location>
    <ligand>
        <name>ADP</name>
        <dbReference type="ChEBI" id="CHEBI:456216"/>
    </ligand>
</feature>
<dbReference type="InterPro" id="IPR000577">
    <property type="entry name" value="Carb_kinase_FGGY"/>
</dbReference>
<comment type="activity regulation">
    <text evidence="9">Inhibited by fructose 1,6-bisphosphate (FBP).</text>
</comment>
<feature type="binding site" evidence="9">
    <location>
        <position position="12"/>
    </location>
    <ligand>
        <name>ATP</name>
        <dbReference type="ChEBI" id="CHEBI:30616"/>
    </ligand>
</feature>
<dbReference type="InterPro" id="IPR018485">
    <property type="entry name" value="FGGY_C"/>
</dbReference>
<evidence type="ECO:0000256" key="2">
    <source>
        <dbReference type="ARBA" id="ARBA00009156"/>
    </source>
</evidence>
<dbReference type="GO" id="GO:0019563">
    <property type="term" value="P:glycerol catabolic process"/>
    <property type="evidence" value="ECO:0007669"/>
    <property type="project" value="UniProtKB-UniRule"/>
</dbReference>
<dbReference type="InterPro" id="IPR018483">
    <property type="entry name" value="Carb_kinase_FGGY_CS"/>
</dbReference>
<dbReference type="InterPro" id="IPR043129">
    <property type="entry name" value="ATPase_NBD"/>
</dbReference>
<dbReference type="Pfam" id="PF02782">
    <property type="entry name" value="FGGY_C"/>
    <property type="match status" value="1"/>
</dbReference>
<feature type="binding site" evidence="9">
    <location>
        <position position="11"/>
    </location>
    <ligand>
        <name>ATP</name>
        <dbReference type="ChEBI" id="CHEBI:30616"/>
    </ligand>
</feature>
<feature type="binding site" evidence="9">
    <location>
        <position position="408"/>
    </location>
    <ligand>
        <name>ATP</name>
        <dbReference type="ChEBI" id="CHEBI:30616"/>
    </ligand>
</feature>
<gene>
    <name evidence="9 13" type="primary">glpK</name>
    <name evidence="13" type="ORF">DI626_05575</name>
</gene>
<feature type="binding site" evidence="9">
    <location>
        <position position="243"/>
    </location>
    <ligand>
        <name>glycerol</name>
        <dbReference type="ChEBI" id="CHEBI:17754"/>
    </ligand>
</feature>
<comment type="caution">
    <text evidence="13">The sequence shown here is derived from an EMBL/GenBank/DDBJ whole genome shotgun (WGS) entry which is preliminary data.</text>
</comment>
<evidence type="ECO:0000256" key="6">
    <source>
        <dbReference type="ARBA" id="ARBA00022798"/>
    </source>
</evidence>
<dbReference type="PIRSF" id="PIRSF000538">
    <property type="entry name" value="GlpK"/>
    <property type="match status" value="1"/>
</dbReference>
<feature type="binding site" evidence="9">
    <location>
        <position position="311"/>
    </location>
    <ligand>
        <name>ATP</name>
        <dbReference type="ChEBI" id="CHEBI:30616"/>
    </ligand>
</feature>
<dbReference type="PROSITE" id="PS00933">
    <property type="entry name" value="FGGY_KINASES_1"/>
    <property type="match status" value="1"/>
</dbReference>
<feature type="domain" description="Carbohydrate kinase FGGY C-terminal" evidence="12">
    <location>
        <begin position="260"/>
        <end position="447"/>
    </location>
</feature>
<evidence type="ECO:0000259" key="12">
    <source>
        <dbReference type="Pfam" id="PF02782"/>
    </source>
</evidence>
<feature type="binding site" evidence="9">
    <location>
        <position position="82"/>
    </location>
    <ligand>
        <name>sn-glycerol 3-phosphate</name>
        <dbReference type="ChEBI" id="CHEBI:57597"/>
    </ligand>
</feature>
<evidence type="ECO:0000313" key="13">
    <source>
        <dbReference type="EMBL" id="PZO86788.1"/>
    </source>
</evidence>
<keyword evidence="5 9" id="KW-0418">Kinase</keyword>
<evidence type="ECO:0000313" key="14">
    <source>
        <dbReference type="Proteomes" id="UP000249557"/>
    </source>
</evidence>
<dbReference type="InterPro" id="IPR005999">
    <property type="entry name" value="Glycerol_kin"/>
</dbReference>
<dbReference type="NCBIfam" id="TIGR01311">
    <property type="entry name" value="glycerol_kin"/>
    <property type="match status" value="1"/>
</dbReference>
<evidence type="ECO:0000256" key="3">
    <source>
        <dbReference type="ARBA" id="ARBA00022679"/>
    </source>
</evidence>
<dbReference type="PANTHER" id="PTHR10196">
    <property type="entry name" value="SUGAR KINASE"/>
    <property type="match status" value="1"/>
</dbReference>
<keyword evidence="4 9" id="KW-0547">Nucleotide-binding</keyword>
<comment type="similarity">
    <text evidence="2 9 10">Belongs to the FGGY kinase family.</text>
</comment>
<feature type="binding site" evidence="9">
    <location>
        <position position="133"/>
    </location>
    <ligand>
        <name>sn-glycerol 3-phosphate</name>
        <dbReference type="ChEBI" id="CHEBI:57597"/>
    </ligand>
</feature>
<feature type="binding site" evidence="9">
    <location>
        <position position="133"/>
    </location>
    <ligand>
        <name>glycerol</name>
        <dbReference type="ChEBI" id="CHEBI:17754"/>
    </ligand>
</feature>
<accession>A0A2W5BYH7</accession>
<feature type="binding site" evidence="9">
    <location>
        <position position="11"/>
    </location>
    <ligand>
        <name>ADP</name>
        <dbReference type="ChEBI" id="CHEBI:456216"/>
    </ligand>
</feature>
<dbReference type="FunFam" id="3.30.420.40:FF:000007">
    <property type="entry name" value="Glycerol kinase"/>
    <property type="match status" value="1"/>
</dbReference>
<dbReference type="UniPathway" id="UPA00618">
    <property type="reaction ID" value="UER00672"/>
</dbReference>
<comment type="function">
    <text evidence="9">Key enzyme in the regulation of glycerol uptake and metabolism. Catalyzes the phosphorylation of glycerol to yield sn-glycerol 3-phosphate.</text>
</comment>
<dbReference type="NCBIfam" id="NF000756">
    <property type="entry name" value="PRK00047.1"/>
    <property type="match status" value="1"/>
</dbReference>
<feature type="binding site" evidence="9">
    <location>
        <position position="307"/>
    </location>
    <ligand>
        <name>ATP</name>
        <dbReference type="ChEBI" id="CHEBI:30616"/>
    </ligand>
</feature>
<feature type="binding site" evidence="9">
    <location>
        <position position="264"/>
    </location>
    <ligand>
        <name>ADP</name>
        <dbReference type="ChEBI" id="CHEBI:456216"/>
    </ligand>
</feature>
<dbReference type="SUPFAM" id="SSF53067">
    <property type="entry name" value="Actin-like ATPase domain"/>
    <property type="match status" value="2"/>
</dbReference>
<dbReference type="EC" id="2.7.1.30" evidence="9"/>
<dbReference type="EMBL" id="QFNK01000092">
    <property type="protein sequence ID" value="PZO86788.1"/>
    <property type="molecule type" value="Genomic_DNA"/>
</dbReference>
<protein>
    <recommendedName>
        <fullName evidence="9">Glycerol kinase</fullName>
        <ecNumber evidence="9">2.7.1.30</ecNumber>
    </recommendedName>
    <alternativeName>
        <fullName evidence="9">ATP:glycerol 3-phosphotransferase</fullName>
    </alternativeName>
    <alternativeName>
        <fullName evidence="9">Glycerokinase</fullName>
        <shortName evidence="9">GK</shortName>
    </alternativeName>
</protein>
<feature type="binding site" evidence="9">
    <location>
        <position position="13"/>
    </location>
    <ligand>
        <name>ATP</name>
        <dbReference type="ChEBI" id="CHEBI:30616"/>
    </ligand>
</feature>
<dbReference type="GO" id="GO:0005524">
    <property type="term" value="F:ATP binding"/>
    <property type="evidence" value="ECO:0007669"/>
    <property type="project" value="UniProtKB-UniRule"/>
</dbReference>
<sequence>MSYILSVDQGTTSSRAVLFSSAGNIVGMRQKELRLYTPHSGWVEQNPEDIWNDTLWAMQSLFKDYPEEVRSLAGIGITNQRETTILWDRRSGNPVYNAIVWQDRRTAEYCADLKKRGAGDMIAEKTGLLPDPYFSATKIVWILDNVPGAREKAEAGDLAFGTVDCFLLYRLTGGKVHATDATNASRTMLYNIRENKWDADLLDLFNIPASILPDVHDNVSSFGKTDPSLFGKSHVIGGMAGDQQAAVIGQACFSEGMVKSTYGTGCFALMNIGGTFRKSENRLLTTTAYRLGGVNTYAIEGAIFVAGAAVQWLRDGLHLFKDAAETEGIATSVSDTGGVYFVPAFTGLGAPYWNPDVRGMISGLSRGTTSAHIVRAALEAQAYQTRDLMGAFIADGGVDPAVIRADGGLVANHFVCQFLADMIGKLVEIPRVAETTALGAAYLAGLQAGVYDGLDDISALWSRARRYDPSMQAEKRDALYRGWQKSIGRLVD</sequence>
<dbReference type="AlphaFoldDB" id="A0A2W5BYH7"/>
<feature type="binding site" evidence="9">
    <location>
        <position position="307"/>
    </location>
    <ligand>
        <name>ADP</name>
        <dbReference type="ChEBI" id="CHEBI:456216"/>
    </ligand>
</feature>
<evidence type="ECO:0000256" key="1">
    <source>
        <dbReference type="ARBA" id="ARBA00005190"/>
    </source>
</evidence>
<feature type="binding site" evidence="9">
    <location>
        <position position="264"/>
    </location>
    <ligand>
        <name>ATP</name>
        <dbReference type="ChEBI" id="CHEBI:30616"/>
    </ligand>
</feature>
<comment type="pathway">
    <text evidence="1 9">Polyol metabolism; glycerol degradation via glycerol kinase pathway; sn-glycerol 3-phosphate from glycerol: step 1/1.</text>
</comment>
<evidence type="ECO:0000259" key="11">
    <source>
        <dbReference type="Pfam" id="PF00370"/>
    </source>
</evidence>
<proteinExistence type="inferred from homology"/>
<comment type="catalytic activity">
    <reaction evidence="8 9">
        <text>glycerol + ATP = sn-glycerol 3-phosphate + ADP + H(+)</text>
        <dbReference type="Rhea" id="RHEA:21644"/>
        <dbReference type="ChEBI" id="CHEBI:15378"/>
        <dbReference type="ChEBI" id="CHEBI:17754"/>
        <dbReference type="ChEBI" id="CHEBI:30616"/>
        <dbReference type="ChEBI" id="CHEBI:57597"/>
        <dbReference type="ChEBI" id="CHEBI:456216"/>
        <dbReference type="EC" id="2.7.1.30"/>
    </reaction>
</comment>
<dbReference type="CDD" id="cd07786">
    <property type="entry name" value="FGGY_EcGK_like"/>
    <property type="match status" value="1"/>
</dbReference>
<keyword evidence="3 9" id="KW-0808">Transferase</keyword>
<dbReference type="HAMAP" id="MF_00186">
    <property type="entry name" value="Glycerol_kin"/>
    <property type="match status" value="1"/>
</dbReference>
<keyword evidence="6 9" id="KW-0319">Glycerol metabolism</keyword>
<feature type="domain" description="Carbohydrate kinase FGGY N-terminal" evidence="11">
    <location>
        <begin position="3"/>
        <end position="249"/>
    </location>
</feature>
<evidence type="ECO:0000256" key="8">
    <source>
        <dbReference type="ARBA" id="ARBA00052101"/>
    </source>
</evidence>
<reference evidence="13 14" key="1">
    <citation type="submission" date="2017-08" db="EMBL/GenBank/DDBJ databases">
        <title>Infants hospitalized years apart are colonized by the same room-sourced microbial strains.</title>
        <authorList>
            <person name="Brooks B."/>
            <person name="Olm M.R."/>
            <person name="Firek B.A."/>
            <person name="Baker R."/>
            <person name="Thomas B.C."/>
            <person name="Morowitz M.J."/>
            <person name="Banfield J.F."/>
        </authorList>
    </citation>
    <scope>NUCLEOTIDE SEQUENCE [LARGE SCALE GENOMIC DNA]</scope>
    <source>
        <strain evidence="13">S2_018_000_R2_104</strain>
    </source>
</reference>
<organism evidence="13 14">
    <name type="scientific">Micavibrio aeruginosavorus</name>
    <dbReference type="NCBI Taxonomy" id="349221"/>
    <lineage>
        <taxon>Bacteria</taxon>
        <taxon>Pseudomonadati</taxon>
        <taxon>Bdellovibrionota</taxon>
        <taxon>Bdellovibrionia</taxon>
        <taxon>Bdellovibrionales</taxon>
        <taxon>Pseudobdellovibrionaceae</taxon>
        <taxon>Micavibrio</taxon>
    </lineage>
</organism>
<feature type="binding site" evidence="9">
    <location>
        <position position="15"/>
    </location>
    <ligand>
        <name>ADP</name>
        <dbReference type="ChEBI" id="CHEBI:456216"/>
    </ligand>
</feature>
<evidence type="ECO:0000256" key="4">
    <source>
        <dbReference type="ARBA" id="ARBA00022741"/>
    </source>
</evidence>
<evidence type="ECO:0000256" key="9">
    <source>
        <dbReference type="HAMAP-Rule" id="MF_00186"/>
    </source>
</evidence>
<dbReference type="Gene3D" id="3.30.420.40">
    <property type="match status" value="2"/>
</dbReference>
<dbReference type="Pfam" id="PF00370">
    <property type="entry name" value="FGGY_N"/>
    <property type="match status" value="1"/>
</dbReference>
<dbReference type="PANTHER" id="PTHR10196:SF78">
    <property type="entry name" value="GLYCEROL KINASE"/>
    <property type="match status" value="1"/>
</dbReference>
<dbReference type="Proteomes" id="UP000249557">
    <property type="component" value="Unassembled WGS sequence"/>
</dbReference>
<keyword evidence="7 9" id="KW-0067">ATP-binding</keyword>
<dbReference type="InterPro" id="IPR018484">
    <property type="entry name" value="FGGY_N"/>
</dbReference>
<dbReference type="GO" id="GO:0006072">
    <property type="term" value="P:glycerol-3-phosphate metabolic process"/>
    <property type="evidence" value="ECO:0007669"/>
    <property type="project" value="InterPro"/>
</dbReference>
<dbReference type="PROSITE" id="PS00445">
    <property type="entry name" value="FGGY_KINASES_2"/>
    <property type="match status" value="1"/>
</dbReference>
<dbReference type="FunFam" id="3.30.420.40:FF:000008">
    <property type="entry name" value="Glycerol kinase"/>
    <property type="match status" value="1"/>
</dbReference>
<evidence type="ECO:0000256" key="10">
    <source>
        <dbReference type="RuleBase" id="RU003733"/>
    </source>
</evidence>
<name>A0A2W5BYH7_9BACT</name>
<feature type="binding site" evidence="9">
    <location>
        <position position="11"/>
    </location>
    <ligand>
        <name>sn-glycerol 3-phosphate</name>
        <dbReference type="ChEBI" id="CHEBI:57597"/>
    </ligand>
</feature>
<evidence type="ECO:0000256" key="5">
    <source>
        <dbReference type="ARBA" id="ARBA00022777"/>
    </source>
</evidence>
<feature type="binding site" evidence="9">
    <location>
        <position position="412"/>
    </location>
    <ligand>
        <name>ADP</name>
        <dbReference type="ChEBI" id="CHEBI:456216"/>
    </ligand>
</feature>